<evidence type="ECO:0000313" key="2">
    <source>
        <dbReference type="EMBL" id="RPH30144.1"/>
    </source>
</evidence>
<dbReference type="RefSeq" id="WP_124022771.1">
    <property type="nucleotide sequence ID" value="NZ_RPOH01000010.1"/>
</dbReference>
<comment type="caution">
    <text evidence="2">The sequence shown here is derived from an EMBL/GenBank/DDBJ whole genome shotgun (WGS) entry which is preliminary data.</text>
</comment>
<keyword evidence="3" id="KW-1185">Reference proteome</keyword>
<name>A0A3N5DN79_9ENTR</name>
<evidence type="ECO:0000313" key="3">
    <source>
        <dbReference type="Proteomes" id="UP000268615"/>
    </source>
</evidence>
<accession>A0A3N5DN79</accession>
<dbReference type="Proteomes" id="UP000268615">
    <property type="component" value="Unassembled WGS sequence"/>
</dbReference>
<gene>
    <name evidence="2" type="ORF">EHN07_03255</name>
</gene>
<protein>
    <submittedName>
        <fullName evidence="2">DUF883 family protein</fullName>
    </submittedName>
</protein>
<organism evidence="2 3">
    <name type="scientific">Buttiauxella warmboldiae</name>
    <dbReference type="NCBI Taxonomy" id="82993"/>
    <lineage>
        <taxon>Bacteria</taxon>
        <taxon>Pseudomonadati</taxon>
        <taxon>Pseudomonadota</taxon>
        <taxon>Gammaproteobacteria</taxon>
        <taxon>Enterobacterales</taxon>
        <taxon>Enterobacteriaceae</taxon>
        <taxon>Buttiauxella</taxon>
    </lineage>
</organism>
<keyword evidence="1" id="KW-0812">Transmembrane</keyword>
<sequence>MFDKATDKLNQAAGTARELYGKHAHSHDERLKGAAQKYASQAGYAVRDATDNVRDRVSSNPMAGLAIAAAVGVAFGFLLGRK</sequence>
<reference evidence="2 3" key="1">
    <citation type="submission" date="2018-11" db="EMBL/GenBank/DDBJ databases">
        <title>Draft genome sequence of Buttiauxella warmboldiae CCUG 35512.</title>
        <authorList>
            <person name="Salva-Serra F."/>
            <person name="Marathe N."/>
            <person name="Moore E."/>
            <person name="Svensson L."/>
            <person name="Engstrom-Jakobsson H."/>
        </authorList>
    </citation>
    <scope>NUCLEOTIDE SEQUENCE [LARGE SCALE GENOMIC DNA]</scope>
    <source>
        <strain evidence="2 3">CCUG 35512</strain>
    </source>
</reference>
<proteinExistence type="predicted"/>
<dbReference type="EMBL" id="RPOH01000010">
    <property type="protein sequence ID" value="RPH30144.1"/>
    <property type="molecule type" value="Genomic_DNA"/>
</dbReference>
<keyword evidence="1" id="KW-1133">Transmembrane helix</keyword>
<keyword evidence="1" id="KW-0472">Membrane</keyword>
<dbReference type="OrthoDB" id="6462367at2"/>
<evidence type="ECO:0000256" key="1">
    <source>
        <dbReference type="SAM" id="Phobius"/>
    </source>
</evidence>
<feature type="transmembrane region" description="Helical" evidence="1">
    <location>
        <begin position="62"/>
        <end position="80"/>
    </location>
</feature>
<dbReference type="AlphaFoldDB" id="A0A3N5DN79"/>